<reference evidence="10 11" key="1">
    <citation type="journal article" date="2012" name="Stand. Genomic Sci.">
        <title>Complete genome sequence of the aerobic, heterotroph Marinithermus hydrothermalis type strain (T1(T)) from a deep-sea hydrothermal vent chimney.</title>
        <authorList>
            <person name="Copeland A."/>
            <person name="Gu W."/>
            <person name="Yasawong M."/>
            <person name="Lapidus A."/>
            <person name="Lucas S."/>
            <person name="Deshpande S."/>
            <person name="Pagani I."/>
            <person name="Tapia R."/>
            <person name="Cheng J.F."/>
            <person name="Goodwin L.A."/>
            <person name="Pitluck S."/>
            <person name="Liolios K."/>
            <person name="Ivanova N."/>
            <person name="Mavromatis K."/>
            <person name="Mikhailova N."/>
            <person name="Pati A."/>
            <person name="Chen A."/>
            <person name="Palaniappan K."/>
            <person name="Land M."/>
            <person name="Pan C."/>
            <person name="Brambilla E.M."/>
            <person name="Rohde M."/>
            <person name="Tindall B.J."/>
            <person name="Sikorski J."/>
            <person name="Goker M."/>
            <person name="Detter J.C."/>
            <person name="Bristow J."/>
            <person name="Eisen J.A."/>
            <person name="Markowitz V."/>
            <person name="Hugenholtz P."/>
            <person name="Kyrpides N.C."/>
            <person name="Klenk H.P."/>
            <person name="Woyke T."/>
        </authorList>
    </citation>
    <scope>NUCLEOTIDE SEQUENCE [LARGE SCALE GENOMIC DNA]</scope>
    <source>
        <strain evidence="11">DSM 14884 / JCM 11576 / T1</strain>
    </source>
</reference>
<keyword evidence="2 8" id="KW-0813">Transport</keyword>
<feature type="transmembrane region" description="Helical" evidence="8">
    <location>
        <begin position="84"/>
        <end position="105"/>
    </location>
</feature>
<feature type="transmembrane region" description="Helical" evidence="8">
    <location>
        <begin position="384"/>
        <end position="406"/>
    </location>
</feature>
<dbReference type="KEGG" id="mhd:Marky_0223"/>
<feature type="transmembrane region" description="Helical" evidence="8">
    <location>
        <begin position="212"/>
        <end position="245"/>
    </location>
</feature>
<feature type="transmembrane region" description="Helical" evidence="8">
    <location>
        <begin position="328"/>
        <end position="348"/>
    </location>
</feature>
<evidence type="ECO:0000313" key="10">
    <source>
        <dbReference type="EMBL" id="AEB10984.1"/>
    </source>
</evidence>
<keyword evidence="7 8" id="KW-0472">Membrane</keyword>
<feature type="transmembrane region" description="Helical" evidence="8">
    <location>
        <begin position="125"/>
        <end position="146"/>
    </location>
</feature>
<dbReference type="InterPro" id="IPR035906">
    <property type="entry name" value="MetI-like_sf"/>
</dbReference>
<dbReference type="eggNOG" id="COG1178">
    <property type="taxonomic scope" value="Bacteria"/>
</dbReference>
<gene>
    <name evidence="10" type="ordered locus">Marky_0223</name>
</gene>
<dbReference type="EMBL" id="CP002630">
    <property type="protein sequence ID" value="AEB10984.1"/>
    <property type="molecule type" value="Genomic_DNA"/>
</dbReference>
<dbReference type="HOGENOM" id="CLU_021838_5_2_0"/>
<dbReference type="RefSeq" id="WP_013703039.1">
    <property type="nucleotide sequence ID" value="NC_015387.1"/>
</dbReference>
<feature type="transmembrane region" description="Helical" evidence="8">
    <location>
        <begin position="167"/>
        <end position="192"/>
    </location>
</feature>
<dbReference type="PANTHER" id="PTHR43357">
    <property type="entry name" value="INNER MEMBRANE ABC TRANSPORTER PERMEASE PROTEIN YDCV"/>
    <property type="match status" value="1"/>
</dbReference>
<dbReference type="PROSITE" id="PS50928">
    <property type="entry name" value="ABC_TM1"/>
    <property type="match status" value="2"/>
</dbReference>
<sequence>MPRWTPHLLALPVALFLLFALGWPLVRVLHLGTGYGLQTALQDPYYWGRLVWSLEYGLGSSLLVLLLAVPLAYAFRYAFPGRDLLLAFATVPFVLPTIVVAMGFLALVGPRGVLGVDLSGTPWALYWGAVFYNLGLVLRMLVGVLARVGEGLEAAARVLGAGAVRAFLRASLPLLAGAMLAGGGLTFVYTFASFGLPLLLGGPRYATLEVEIYTLLAYQLAFSEAAALILLQLAVTALVSLGYLWAQERLAVDFRAVRAARPLSGWKRWGVASVVWVFFLALYAPMLALLAKSFVEPEGLGFGNYLRLLEPKAGLFVPSLGLALGNTLRWAALALLVVLPVGFLYAYAVWKGARWLDLVGFVPLLVSPVSLGVGYLLAYPELRGSVALLVTAYALLAYPLLARALLPAMRGIPPGLLEAAATLGARPWRRFLRVELPLLRPALASGTALALAAVVGEFGATLVLTRPEWATMVVAIYERLGKPGAANFGEALALAVLLALLSAGLFLLVDRGRGRVG</sequence>
<organism evidence="10 11">
    <name type="scientific">Marinithermus hydrothermalis (strain DSM 14884 / JCM 11576 / T1)</name>
    <dbReference type="NCBI Taxonomy" id="869210"/>
    <lineage>
        <taxon>Bacteria</taxon>
        <taxon>Thermotogati</taxon>
        <taxon>Deinococcota</taxon>
        <taxon>Deinococci</taxon>
        <taxon>Thermales</taxon>
        <taxon>Thermaceae</taxon>
        <taxon>Marinithermus</taxon>
    </lineage>
</organism>
<comment type="subcellular location">
    <subcellularLocation>
        <location evidence="1">Cell inner membrane</location>
        <topology evidence="1">Multi-pass membrane protein</topology>
    </subcellularLocation>
    <subcellularLocation>
        <location evidence="8">Cell membrane</location>
        <topology evidence="8">Multi-pass membrane protein</topology>
    </subcellularLocation>
</comment>
<evidence type="ECO:0000313" key="11">
    <source>
        <dbReference type="Proteomes" id="UP000007030"/>
    </source>
</evidence>
<comment type="similarity">
    <text evidence="8">Belongs to the binding-protein-dependent transport system permease family.</text>
</comment>
<dbReference type="STRING" id="869210.Marky_0223"/>
<dbReference type="AlphaFoldDB" id="F2NNE3"/>
<keyword evidence="5 8" id="KW-0812">Transmembrane</keyword>
<feature type="domain" description="ABC transmembrane type-1" evidence="9">
    <location>
        <begin position="324"/>
        <end position="509"/>
    </location>
</feature>
<feature type="transmembrane region" description="Helical" evidence="8">
    <location>
        <begin position="438"/>
        <end position="464"/>
    </location>
</feature>
<dbReference type="GO" id="GO:0005886">
    <property type="term" value="C:plasma membrane"/>
    <property type="evidence" value="ECO:0007669"/>
    <property type="project" value="UniProtKB-SubCell"/>
</dbReference>
<evidence type="ECO:0000256" key="4">
    <source>
        <dbReference type="ARBA" id="ARBA00022519"/>
    </source>
</evidence>
<evidence type="ECO:0000256" key="1">
    <source>
        <dbReference type="ARBA" id="ARBA00004429"/>
    </source>
</evidence>
<dbReference type="GO" id="GO:0055085">
    <property type="term" value="P:transmembrane transport"/>
    <property type="evidence" value="ECO:0007669"/>
    <property type="project" value="InterPro"/>
</dbReference>
<accession>F2NNE3</accession>
<dbReference type="Pfam" id="PF00528">
    <property type="entry name" value="BPD_transp_1"/>
    <property type="match status" value="2"/>
</dbReference>
<feature type="transmembrane region" description="Helical" evidence="8">
    <location>
        <begin position="266"/>
        <end position="291"/>
    </location>
</feature>
<name>F2NNE3_MARHT</name>
<evidence type="ECO:0000259" key="9">
    <source>
        <dbReference type="PROSITE" id="PS50928"/>
    </source>
</evidence>
<proteinExistence type="inferred from homology"/>
<evidence type="ECO:0000256" key="2">
    <source>
        <dbReference type="ARBA" id="ARBA00022448"/>
    </source>
</evidence>
<dbReference type="Gene3D" id="1.10.3720.10">
    <property type="entry name" value="MetI-like"/>
    <property type="match status" value="2"/>
</dbReference>
<dbReference type="OrthoDB" id="9804629at2"/>
<keyword evidence="4" id="KW-0997">Cell inner membrane</keyword>
<evidence type="ECO:0000256" key="7">
    <source>
        <dbReference type="ARBA" id="ARBA00023136"/>
    </source>
</evidence>
<dbReference type="Proteomes" id="UP000007030">
    <property type="component" value="Chromosome"/>
</dbReference>
<evidence type="ECO:0000256" key="3">
    <source>
        <dbReference type="ARBA" id="ARBA00022475"/>
    </source>
</evidence>
<evidence type="ECO:0000256" key="6">
    <source>
        <dbReference type="ARBA" id="ARBA00022989"/>
    </source>
</evidence>
<dbReference type="PANTHER" id="PTHR43357:SF4">
    <property type="entry name" value="INNER MEMBRANE ABC TRANSPORTER PERMEASE PROTEIN YDCV"/>
    <property type="match status" value="1"/>
</dbReference>
<evidence type="ECO:0000256" key="8">
    <source>
        <dbReference type="RuleBase" id="RU363032"/>
    </source>
</evidence>
<feature type="transmembrane region" description="Helical" evidence="8">
    <location>
        <begin position="46"/>
        <end position="72"/>
    </location>
</feature>
<evidence type="ECO:0000256" key="5">
    <source>
        <dbReference type="ARBA" id="ARBA00022692"/>
    </source>
</evidence>
<keyword evidence="11" id="KW-1185">Reference proteome</keyword>
<keyword evidence="3" id="KW-1003">Cell membrane</keyword>
<feature type="transmembrane region" description="Helical" evidence="8">
    <location>
        <begin position="484"/>
        <end position="509"/>
    </location>
</feature>
<protein>
    <submittedName>
        <fullName evidence="10">ABC-type transporter, integral membrane subunit</fullName>
    </submittedName>
</protein>
<dbReference type="InterPro" id="IPR000515">
    <property type="entry name" value="MetI-like"/>
</dbReference>
<dbReference type="CDD" id="cd06261">
    <property type="entry name" value="TM_PBP2"/>
    <property type="match status" value="2"/>
</dbReference>
<feature type="domain" description="ABC transmembrane type-1" evidence="9">
    <location>
        <begin position="50"/>
        <end position="239"/>
    </location>
</feature>
<feature type="transmembrane region" description="Helical" evidence="8">
    <location>
        <begin position="355"/>
        <end position="378"/>
    </location>
</feature>
<keyword evidence="6 8" id="KW-1133">Transmembrane helix</keyword>
<dbReference type="SUPFAM" id="SSF161098">
    <property type="entry name" value="MetI-like"/>
    <property type="match status" value="2"/>
</dbReference>